<feature type="signal peptide" evidence="2">
    <location>
        <begin position="1"/>
        <end position="19"/>
    </location>
</feature>
<feature type="region of interest" description="Disordered" evidence="1">
    <location>
        <begin position="51"/>
        <end position="77"/>
    </location>
</feature>
<feature type="chain" id="PRO_5013118871" evidence="2">
    <location>
        <begin position="20"/>
        <end position="106"/>
    </location>
</feature>
<evidence type="ECO:0000313" key="3">
    <source>
        <dbReference type="EMBL" id="ORY58737.1"/>
    </source>
</evidence>
<dbReference type="RefSeq" id="XP_040711549.1">
    <property type="nucleotide sequence ID" value="XM_040865562.1"/>
</dbReference>
<sequence>MQLQSICALLALQAASALAAPAVAVGSDLQARDTASENSYGFIIDSTNEKRDTASENSYGFVIGPPPTDEKRDSAGEDSYGFIIGSIGEKRGVAAEDKRDIAGEGS</sequence>
<name>A0A1Y2DHL6_9PEZI</name>
<dbReference type="InParanoid" id="A0A1Y2DHL6"/>
<dbReference type="AlphaFoldDB" id="A0A1Y2DHL6"/>
<evidence type="ECO:0000256" key="2">
    <source>
        <dbReference type="SAM" id="SignalP"/>
    </source>
</evidence>
<keyword evidence="4" id="KW-1185">Reference proteome</keyword>
<protein>
    <submittedName>
        <fullName evidence="3">Uncharacterized protein</fullName>
    </submittedName>
</protein>
<dbReference type="Proteomes" id="UP000193689">
    <property type="component" value="Unassembled WGS sequence"/>
</dbReference>
<gene>
    <name evidence="3" type="ORF">BCR38DRAFT_68799</name>
</gene>
<comment type="caution">
    <text evidence="3">The sequence shown here is derived from an EMBL/GenBank/DDBJ whole genome shotgun (WGS) entry which is preliminary data.</text>
</comment>
<evidence type="ECO:0000256" key="1">
    <source>
        <dbReference type="SAM" id="MobiDB-lite"/>
    </source>
</evidence>
<dbReference type="EMBL" id="MCFJ01000015">
    <property type="protein sequence ID" value="ORY58737.1"/>
    <property type="molecule type" value="Genomic_DNA"/>
</dbReference>
<keyword evidence="2" id="KW-0732">Signal</keyword>
<organism evidence="3 4">
    <name type="scientific">Pseudomassariella vexata</name>
    <dbReference type="NCBI Taxonomy" id="1141098"/>
    <lineage>
        <taxon>Eukaryota</taxon>
        <taxon>Fungi</taxon>
        <taxon>Dikarya</taxon>
        <taxon>Ascomycota</taxon>
        <taxon>Pezizomycotina</taxon>
        <taxon>Sordariomycetes</taxon>
        <taxon>Xylariomycetidae</taxon>
        <taxon>Amphisphaeriales</taxon>
        <taxon>Pseudomassariaceae</taxon>
        <taxon>Pseudomassariella</taxon>
    </lineage>
</organism>
<evidence type="ECO:0000313" key="4">
    <source>
        <dbReference type="Proteomes" id="UP000193689"/>
    </source>
</evidence>
<dbReference type="GeneID" id="63781774"/>
<proteinExistence type="predicted"/>
<reference evidence="3 4" key="1">
    <citation type="submission" date="2016-07" db="EMBL/GenBank/DDBJ databases">
        <title>Pervasive Adenine N6-methylation of Active Genes in Fungi.</title>
        <authorList>
            <consortium name="DOE Joint Genome Institute"/>
            <person name="Mondo S.J."/>
            <person name="Dannebaum R.O."/>
            <person name="Kuo R.C."/>
            <person name="Labutti K."/>
            <person name="Haridas S."/>
            <person name="Kuo A."/>
            <person name="Salamov A."/>
            <person name="Ahrendt S.R."/>
            <person name="Lipzen A."/>
            <person name="Sullivan W."/>
            <person name="Andreopoulos W.B."/>
            <person name="Clum A."/>
            <person name="Lindquist E."/>
            <person name="Daum C."/>
            <person name="Ramamoorthy G.K."/>
            <person name="Gryganskyi A."/>
            <person name="Culley D."/>
            <person name="Magnuson J.K."/>
            <person name="James T.Y."/>
            <person name="O'Malley M.A."/>
            <person name="Stajich J.E."/>
            <person name="Spatafora J.W."/>
            <person name="Visel A."/>
            <person name="Grigoriev I.V."/>
        </authorList>
    </citation>
    <scope>NUCLEOTIDE SEQUENCE [LARGE SCALE GENOMIC DNA]</scope>
    <source>
        <strain evidence="3 4">CBS 129021</strain>
    </source>
</reference>
<accession>A0A1Y2DHL6</accession>